<dbReference type="OrthoDB" id="5348353at2"/>
<dbReference type="KEGG" id="mei:Msip34_1763"/>
<sequence>MTATTLLTDAPRGADAGVQPSMTNAKLRQLDSKELFNGQRELEIAHGDQTYRLRLTRQGKLILTK</sequence>
<reference evidence="2 3" key="2">
    <citation type="journal article" date="2011" name="J. Bacteriol.">
        <title>Genomes of three methylotrophs from a single niche uncover genetic and metabolic divergence of Methylophilaceae.</title>
        <authorList>
            <person name="Lapidus A."/>
            <person name="Clum A."/>
            <person name="Labutti K."/>
            <person name="Kaluzhnaya M.G."/>
            <person name="Lim S."/>
            <person name="Beck D.A."/>
            <person name="Glavina Del Rio T."/>
            <person name="Nolan M."/>
            <person name="Mavromatis K."/>
            <person name="Huntemann M."/>
            <person name="Lucas S."/>
            <person name="Lidstrom M.E."/>
            <person name="Ivanova N."/>
            <person name="Chistoserdova L."/>
        </authorList>
    </citation>
    <scope>NUCLEOTIDE SEQUENCE [LARGE SCALE GENOMIC DNA]</scope>
    <source>
        <strain evidence="2 3">SIP3-4</strain>
    </source>
</reference>
<keyword evidence="3" id="KW-1185">Reference proteome</keyword>
<dbReference type="Proteomes" id="UP000002743">
    <property type="component" value="Chromosome"/>
</dbReference>
<dbReference type="eggNOG" id="COG4256">
    <property type="taxonomic scope" value="Bacteria"/>
</dbReference>
<dbReference type="HOGENOM" id="CLU_178563_3_0_4"/>
<dbReference type="Pfam" id="PF10636">
    <property type="entry name" value="hemP"/>
    <property type="match status" value="1"/>
</dbReference>
<dbReference type="EMBL" id="CP001674">
    <property type="protein sequence ID" value="ACT51008.1"/>
    <property type="molecule type" value="Genomic_DNA"/>
</dbReference>
<evidence type="ECO:0000313" key="3">
    <source>
        <dbReference type="Proteomes" id="UP000002743"/>
    </source>
</evidence>
<proteinExistence type="predicted"/>
<evidence type="ECO:0008006" key="4">
    <source>
        <dbReference type="Google" id="ProtNLM"/>
    </source>
</evidence>
<feature type="region of interest" description="Disordered" evidence="1">
    <location>
        <begin position="1"/>
        <end position="21"/>
    </location>
</feature>
<name>C6X6L5_METGS</name>
<dbReference type="Gene3D" id="2.10.70.10">
    <property type="entry name" value="Complement Module, domain 1"/>
    <property type="match status" value="1"/>
</dbReference>
<dbReference type="AlphaFoldDB" id="C6X6L5"/>
<evidence type="ECO:0000256" key="1">
    <source>
        <dbReference type="SAM" id="MobiDB-lite"/>
    </source>
</evidence>
<gene>
    <name evidence="2" type="ordered locus">Msip34_1763</name>
</gene>
<evidence type="ECO:0000313" key="2">
    <source>
        <dbReference type="EMBL" id="ACT51008.1"/>
    </source>
</evidence>
<accession>C6X6L5</accession>
<dbReference type="InterPro" id="IPR019600">
    <property type="entry name" value="Hemin_uptake_protein_HemP"/>
</dbReference>
<dbReference type="STRING" id="582744.Msip34_1763"/>
<protein>
    <recommendedName>
        <fullName evidence="4">Hemin uptake protein hemP</fullName>
    </recommendedName>
</protein>
<organism evidence="2 3">
    <name type="scientific">Methylovorus glucosotrophus (strain SIP3-4)</name>
    <dbReference type="NCBI Taxonomy" id="582744"/>
    <lineage>
        <taxon>Bacteria</taxon>
        <taxon>Pseudomonadati</taxon>
        <taxon>Pseudomonadota</taxon>
        <taxon>Betaproteobacteria</taxon>
        <taxon>Nitrosomonadales</taxon>
        <taxon>Methylophilaceae</taxon>
        <taxon>Methylovorus</taxon>
    </lineage>
</organism>
<reference evidence="3" key="1">
    <citation type="submission" date="2009-07" db="EMBL/GenBank/DDBJ databases">
        <title>Complete sequence of chromosome of Methylovorus sp. SIP3-4.</title>
        <authorList>
            <person name="Lucas S."/>
            <person name="Copeland A."/>
            <person name="Lapidus A."/>
            <person name="Glavina del Rio T."/>
            <person name="Tice H."/>
            <person name="Bruce D."/>
            <person name="Goodwin L."/>
            <person name="Pitluck S."/>
            <person name="Clum A."/>
            <person name="Larimer F."/>
            <person name="Land M."/>
            <person name="Hauser L."/>
            <person name="Kyrpides N."/>
            <person name="Mikhailova N."/>
            <person name="Kayluzhnaya M."/>
            <person name="Chistoserdova L."/>
        </authorList>
    </citation>
    <scope>NUCLEOTIDE SEQUENCE [LARGE SCALE GENOMIC DNA]</scope>
    <source>
        <strain evidence="3">SIP3-4</strain>
    </source>
</reference>